<dbReference type="GO" id="GO:0005829">
    <property type="term" value="C:cytosol"/>
    <property type="evidence" value="ECO:0007669"/>
    <property type="project" value="TreeGrafter"/>
</dbReference>
<dbReference type="PANTHER" id="PTHR11548:SF2">
    <property type="entry name" value="THYMIDYLATE SYNTHASE"/>
    <property type="match status" value="1"/>
</dbReference>
<comment type="caution">
    <text evidence="9">The sequence shown here is derived from an EMBL/GenBank/DDBJ whole genome shotgun (WGS) entry which is preliminary data.</text>
</comment>
<dbReference type="GO" id="GO:0006235">
    <property type="term" value="P:dTTP biosynthetic process"/>
    <property type="evidence" value="ECO:0007669"/>
    <property type="project" value="UniProtKB-UniPathway"/>
</dbReference>
<evidence type="ECO:0000256" key="3">
    <source>
        <dbReference type="ARBA" id="ARBA00022603"/>
    </source>
</evidence>
<gene>
    <name evidence="9" type="ORF">G7K_6729-t1</name>
</gene>
<dbReference type="PANTHER" id="PTHR11548">
    <property type="entry name" value="THYMIDYLATE SYNTHASE 1"/>
    <property type="match status" value="1"/>
</dbReference>
<sequence>MASHDENQYLDLIRNILENGETRPDRTGTGTRSIFAPPNLRFNLRDGQFPLLTTKRVFLRAVIEELLWFIAGTTTSVPLTEKGIHIWDGNSSRAYLNSLGLTHRAEGDLGPIYGFQWRHFGASYTTHDADYTGQGIDQLAEVVRKVRDEPWDRRIIMSAWNPVAIPEMALPPCHVLCQFSVNTRNEVSCLLYQRSADMGLGIPFNIASYALLTYMIAHITGRTPGDLIIQLGDAHVYNDHVEALQEQLQREPRPFPTLRIKRSKEEVGGIDGFAVEDFVVEGYKPYPKIEMKMSV</sequence>
<dbReference type="EMBL" id="BACD03000079">
    <property type="protein sequence ID" value="GAO52657.1"/>
    <property type="molecule type" value="Genomic_DNA"/>
</dbReference>
<dbReference type="GO" id="GO:0032259">
    <property type="term" value="P:methylation"/>
    <property type="evidence" value="ECO:0007669"/>
    <property type="project" value="UniProtKB-KW"/>
</dbReference>
<keyword evidence="3" id="KW-0489">Methyltransferase</keyword>
<dbReference type="HAMAP" id="MF_00008">
    <property type="entry name" value="Thymidy_synth_bact"/>
    <property type="match status" value="1"/>
</dbReference>
<dbReference type="GO" id="GO:0004799">
    <property type="term" value="F:thymidylate synthase activity"/>
    <property type="evidence" value="ECO:0007669"/>
    <property type="project" value="UniProtKB-EC"/>
</dbReference>
<dbReference type="InterPro" id="IPR045097">
    <property type="entry name" value="Thymidate_synth/dCMP_Mease"/>
</dbReference>
<dbReference type="InterPro" id="IPR020940">
    <property type="entry name" value="Thymidylate_synthase_AS"/>
</dbReference>
<dbReference type="InterPro" id="IPR000398">
    <property type="entry name" value="Thymidylate_synthase"/>
</dbReference>
<dbReference type="NCBIfam" id="TIGR03284">
    <property type="entry name" value="thym_sym"/>
    <property type="match status" value="1"/>
</dbReference>
<accession>A0A0E9NRZ9</accession>
<evidence type="ECO:0000256" key="6">
    <source>
        <dbReference type="ARBA" id="ARBA00047344"/>
    </source>
</evidence>
<evidence type="ECO:0000256" key="5">
    <source>
        <dbReference type="ARBA" id="ARBA00022727"/>
    </source>
</evidence>
<dbReference type="Proteomes" id="UP000033140">
    <property type="component" value="Unassembled WGS sequence"/>
</dbReference>
<dbReference type="FunFam" id="3.30.572.10:FF:000013">
    <property type="entry name" value="Thymidylate synthase"/>
    <property type="match status" value="1"/>
</dbReference>
<dbReference type="GO" id="GO:0006231">
    <property type="term" value="P:dTMP biosynthetic process"/>
    <property type="evidence" value="ECO:0007669"/>
    <property type="project" value="InterPro"/>
</dbReference>
<dbReference type="GO" id="GO:0005739">
    <property type="term" value="C:mitochondrion"/>
    <property type="evidence" value="ECO:0007669"/>
    <property type="project" value="TreeGrafter"/>
</dbReference>
<dbReference type="OMA" id="AYGRFWR"/>
<evidence type="ECO:0000256" key="2">
    <source>
        <dbReference type="ARBA" id="ARBA00011947"/>
    </source>
</evidence>
<feature type="active site" evidence="7">
    <location>
        <position position="173"/>
    </location>
</feature>
<dbReference type="AlphaFoldDB" id="A0A0E9NRZ9"/>
<organism evidence="9 10">
    <name type="scientific">Saitoella complicata (strain BCRC 22490 / CBS 7301 / JCM 7358 / NBRC 10748 / NRRL Y-17804)</name>
    <dbReference type="NCBI Taxonomy" id="698492"/>
    <lineage>
        <taxon>Eukaryota</taxon>
        <taxon>Fungi</taxon>
        <taxon>Dikarya</taxon>
        <taxon>Ascomycota</taxon>
        <taxon>Taphrinomycotina</taxon>
        <taxon>Taphrinomycotina incertae sedis</taxon>
        <taxon>Saitoella</taxon>
    </lineage>
</organism>
<dbReference type="CDD" id="cd00351">
    <property type="entry name" value="TS_Pyrimidine_HMase"/>
    <property type="match status" value="1"/>
</dbReference>
<keyword evidence="5" id="KW-0545">Nucleotide biosynthesis</keyword>
<reference evidence="9 10" key="3">
    <citation type="journal article" date="2015" name="Genome Announc.">
        <title>Draft Genome Sequence of the Archiascomycetous Yeast Saitoella complicata.</title>
        <authorList>
            <person name="Yamauchi K."/>
            <person name="Kondo S."/>
            <person name="Hamamoto M."/>
            <person name="Takahashi Y."/>
            <person name="Ogura Y."/>
            <person name="Hayashi T."/>
            <person name="Nishida H."/>
        </authorList>
    </citation>
    <scope>NUCLEOTIDE SEQUENCE [LARGE SCALE GENOMIC DNA]</scope>
    <source>
        <strain evidence="9 10">NRRL Y-17804</strain>
    </source>
</reference>
<evidence type="ECO:0000256" key="4">
    <source>
        <dbReference type="ARBA" id="ARBA00022679"/>
    </source>
</evidence>
<dbReference type="InterPro" id="IPR036926">
    <property type="entry name" value="Thymidate_synth/dCMP_Mease_sf"/>
</dbReference>
<dbReference type="PROSITE" id="PS00091">
    <property type="entry name" value="THYMIDYLATE_SYNTHASE"/>
    <property type="match status" value="1"/>
</dbReference>
<dbReference type="Gene3D" id="3.30.572.10">
    <property type="entry name" value="Thymidylate synthase/dCMP hydroxymethylase domain"/>
    <property type="match status" value="1"/>
</dbReference>
<comment type="catalytic activity">
    <reaction evidence="6">
        <text>dUMP + (6R)-5,10-methylene-5,6,7,8-tetrahydrofolate = 7,8-dihydrofolate + dTMP</text>
        <dbReference type="Rhea" id="RHEA:12104"/>
        <dbReference type="ChEBI" id="CHEBI:15636"/>
        <dbReference type="ChEBI" id="CHEBI:57451"/>
        <dbReference type="ChEBI" id="CHEBI:63528"/>
        <dbReference type="ChEBI" id="CHEBI:246422"/>
        <dbReference type="EC" id="2.1.1.45"/>
    </reaction>
</comment>
<evidence type="ECO:0000256" key="7">
    <source>
        <dbReference type="PROSITE-ProRule" id="PRU10016"/>
    </source>
</evidence>
<keyword evidence="10" id="KW-1185">Reference proteome</keyword>
<dbReference type="Pfam" id="PF00303">
    <property type="entry name" value="Thymidylat_synt"/>
    <property type="match status" value="1"/>
</dbReference>
<dbReference type="UniPathway" id="UPA00575"/>
<dbReference type="PRINTS" id="PR00108">
    <property type="entry name" value="THYMDSNTHASE"/>
</dbReference>
<dbReference type="OrthoDB" id="766at2759"/>
<dbReference type="STRING" id="698492.A0A0E9NRZ9"/>
<evidence type="ECO:0000259" key="8">
    <source>
        <dbReference type="Pfam" id="PF00303"/>
    </source>
</evidence>
<comment type="pathway">
    <text evidence="1">Pyrimidine metabolism; dTTP biosynthesis.</text>
</comment>
<evidence type="ECO:0000256" key="1">
    <source>
        <dbReference type="ARBA" id="ARBA00004992"/>
    </source>
</evidence>
<reference evidence="9 10" key="1">
    <citation type="journal article" date="2011" name="J. Gen. Appl. Microbiol.">
        <title>Draft genome sequencing of the enigmatic yeast Saitoella complicata.</title>
        <authorList>
            <person name="Nishida H."/>
            <person name="Hamamoto M."/>
            <person name="Sugiyama J."/>
        </authorList>
    </citation>
    <scope>NUCLEOTIDE SEQUENCE [LARGE SCALE GENOMIC DNA]</scope>
    <source>
        <strain evidence="9 10">NRRL Y-17804</strain>
    </source>
</reference>
<dbReference type="SUPFAM" id="SSF55831">
    <property type="entry name" value="Thymidylate synthase/dCMP hydroxymethylase"/>
    <property type="match status" value="1"/>
</dbReference>
<reference evidence="9 10" key="2">
    <citation type="journal article" date="2014" name="J. Gen. Appl. Microbiol.">
        <title>The early diverging ascomycetous budding yeast Saitoella complicata has three histone deacetylases belonging to the Clr6, Hos2, and Rpd3 lineages.</title>
        <authorList>
            <person name="Nishida H."/>
            <person name="Matsumoto T."/>
            <person name="Kondo S."/>
            <person name="Hamamoto M."/>
            <person name="Yoshikawa H."/>
        </authorList>
    </citation>
    <scope>NUCLEOTIDE SEQUENCE [LARGE SCALE GENOMIC DNA]</scope>
    <source>
        <strain evidence="9 10">NRRL Y-17804</strain>
    </source>
</reference>
<protein>
    <recommendedName>
        <fullName evidence="2">thymidylate synthase</fullName>
        <ecNumber evidence="2">2.1.1.45</ecNumber>
    </recommendedName>
</protein>
<dbReference type="InterPro" id="IPR023451">
    <property type="entry name" value="Thymidate_synth/dCMP_Mease_dom"/>
</dbReference>
<proteinExistence type="inferred from homology"/>
<dbReference type="EC" id="2.1.1.45" evidence="2"/>
<name>A0A0E9NRZ9_SAICN</name>
<feature type="domain" description="Thymidylate synthase/dCMP hydroxymethylase" evidence="8">
    <location>
        <begin position="7"/>
        <end position="295"/>
    </location>
</feature>
<evidence type="ECO:0000313" key="9">
    <source>
        <dbReference type="EMBL" id="GAO52657.1"/>
    </source>
</evidence>
<keyword evidence="4" id="KW-0808">Transferase</keyword>
<dbReference type="RefSeq" id="XP_019026645.1">
    <property type="nucleotide sequence ID" value="XM_019171591.1"/>
</dbReference>
<evidence type="ECO:0000313" key="10">
    <source>
        <dbReference type="Proteomes" id="UP000033140"/>
    </source>
</evidence>